<name>A0A345XNZ3_9ACTN</name>
<dbReference type="EMBL" id="CP031320">
    <property type="protein sequence ID" value="AXK33359.1"/>
    <property type="molecule type" value="Genomic_DNA"/>
</dbReference>
<feature type="domain" description="dTDP-4-dehydro-6-deoxy-alpha-D-glucopyranose 2,3-dehydratase" evidence="1">
    <location>
        <begin position="36"/>
        <end position="236"/>
    </location>
</feature>
<accession>A0A345XNZ3</accession>
<organism evidence="2 3">
    <name type="scientific">Streptomyces armeniacus</name>
    <dbReference type="NCBI Taxonomy" id="83291"/>
    <lineage>
        <taxon>Bacteria</taxon>
        <taxon>Bacillati</taxon>
        <taxon>Actinomycetota</taxon>
        <taxon>Actinomycetes</taxon>
        <taxon>Kitasatosporales</taxon>
        <taxon>Streptomycetaceae</taxon>
        <taxon>Streptomyces</taxon>
    </lineage>
</organism>
<sequence length="491" mass="54886">MTKENATSQAGSDGEIASEFTLSATSAGREVRPLSHFHEWWADRHRNGNFEVTRVPFEQLDDWHFESGTGNLRHTSGRYFTVAGLRVRDGSAGTPWEQPVLNQPEIGILGILAKYFNGVLHFLMQAKMEPGNVNSLQLSPTVQATRSNYSRVHRGAHTRYLEYFREPRQGRVLVDVLQSEQGAWFLGKRNRNMVVRTDGDVPEHEDFHWLTLRQLRALLGVDHLVSMDARTVLASLPLAPPRASLARTGAAPGTSGTTAHPRPFTDALLRSYEPEHEGGGALHTRYELLSWFTERKTALDWSVDLIPLADVRNWRRDADEIADDERREFRIMAARVLAENREVSKWSQPLLAPRGEAAAVFLTRTIRGVLHVLVQAMPQPGLRDLVELGPTVYVPPGGDPAAAAAGLPFGGAATGTDPERVRFDTTLSEEGGRFFHARTRYRVVEAGPDFPVEVPATHCWMTVRQLNDLVQHGHYLNIEARSLLACVHSLW</sequence>
<feature type="domain" description="dTDP-4-dehydro-6-deoxy-alpha-D-glucopyranose 2,3-dehydratase" evidence="1">
    <location>
        <begin position="287"/>
        <end position="487"/>
    </location>
</feature>
<protein>
    <submittedName>
        <fullName evidence="2">NDP-hexose 2,3-dehydratase</fullName>
    </submittedName>
</protein>
<dbReference type="InterPro" id="IPR038153">
    <property type="entry name" value="EvaA-like_sf"/>
</dbReference>
<evidence type="ECO:0000259" key="1">
    <source>
        <dbReference type="Pfam" id="PF03559"/>
    </source>
</evidence>
<proteinExistence type="predicted"/>
<dbReference type="GO" id="GO:0016829">
    <property type="term" value="F:lyase activity"/>
    <property type="evidence" value="ECO:0007669"/>
    <property type="project" value="InterPro"/>
</dbReference>
<gene>
    <name evidence="2" type="ORF">DVA86_12540</name>
</gene>
<evidence type="ECO:0000313" key="3">
    <source>
        <dbReference type="Proteomes" id="UP000254425"/>
    </source>
</evidence>
<evidence type="ECO:0000313" key="2">
    <source>
        <dbReference type="EMBL" id="AXK33359.1"/>
    </source>
</evidence>
<keyword evidence="3" id="KW-1185">Reference proteome</keyword>
<dbReference type="InterPro" id="IPR005212">
    <property type="entry name" value="EvaA-like"/>
</dbReference>
<dbReference type="AlphaFoldDB" id="A0A345XNZ3"/>
<reference evidence="2 3" key="1">
    <citation type="submission" date="2018-07" db="EMBL/GenBank/DDBJ databases">
        <title>Draft genome of the type strain Streptomyces armeniacus ATCC 15676.</title>
        <authorList>
            <person name="Labana P."/>
            <person name="Gosse J.T."/>
            <person name="Boddy C.N."/>
        </authorList>
    </citation>
    <scope>NUCLEOTIDE SEQUENCE [LARGE SCALE GENOMIC DNA]</scope>
    <source>
        <strain evidence="2 3">ATCC 15676</strain>
    </source>
</reference>
<dbReference type="Pfam" id="PF03559">
    <property type="entry name" value="Hexose_dehydrat"/>
    <property type="match status" value="2"/>
</dbReference>
<dbReference type="KEGG" id="sarm:DVA86_12540"/>
<dbReference type="Gene3D" id="3.90.79.40">
    <property type="entry name" value="EvaA sugar 2,3-dehydratase subunit"/>
    <property type="match status" value="2"/>
</dbReference>
<dbReference type="Proteomes" id="UP000254425">
    <property type="component" value="Chromosome"/>
</dbReference>